<dbReference type="SUPFAM" id="SSF53448">
    <property type="entry name" value="Nucleotide-diphospho-sugar transferases"/>
    <property type="match status" value="1"/>
</dbReference>
<keyword evidence="7" id="KW-1185">Reference proteome</keyword>
<sequence>MTEPSLIFWAECVAWAVLISGMVHAALYAFLLLVAATGFFERTSERDSTRLARKQDADLPTVSIIAPAFNEVETVVDSVRALLRQHYRDYDVIVVNDGSTDATLEVLLDAFDLHRRVDQVPTHPLIRAVFVSDVYGLTVIDKANGGKGDALNAGISIATSKLFCAIDVDSVLEPDALLRAVRPFLDDSRTVAVAGTVRVGNGCPMRKGHVLHAELPRQLLPLIQTVEYLRAFLIARYAWSRLGALMIVSGAFGVFDRERVLAAGGYRTDTVGEDAELIVRLHRIGRDEKRPALIRFVPEPVCWTQAPTRLRDLSTQRRRWQRGALETISLHRQMIINPRYGNAGWLGLGSMALIDVLSPALEVAGYLAAFVLAVLGAISWSIFFALFAVVSAFGFLLSAAAIALEEVEIRRFSDRSASLQLLGAAFIENFGYRQISNLWRLHGCWDHLRKHRGWGQMTRAPFAT</sequence>
<dbReference type="CDD" id="cd06423">
    <property type="entry name" value="CESA_like"/>
    <property type="match status" value="1"/>
</dbReference>
<feature type="transmembrane region" description="Helical" evidence="4">
    <location>
        <begin position="382"/>
        <end position="404"/>
    </location>
</feature>
<dbReference type="InterPro" id="IPR029044">
    <property type="entry name" value="Nucleotide-diphossugar_trans"/>
</dbReference>
<protein>
    <submittedName>
        <fullName evidence="6">Glycosyl transferase family 2</fullName>
    </submittedName>
</protein>
<evidence type="ECO:0000256" key="2">
    <source>
        <dbReference type="ARBA" id="ARBA00022676"/>
    </source>
</evidence>
<evidence type="ECO:0000256" key="4">
    <source>
        <dbReference type="SAM" id="Phobius"/>
    </source>
</evidence>
<keyword evidence="2" id="KW-0328">Glycosyltransferase</keyword>
<name>A0ABQ3LNT3_9SPHN</name>
<dbReference type="PANTHER" id="PTHR43630:SF1">
    <property type="entry name" value="POLY-BETA-1,6-N-ACETYL-D-GLUCOSAMINE SYNTHASE"/>
    <property type="match status" value="1"/>
</dbReference>
<dbReference type="Pfam" id="PF00535">
    <property type="entry name" value="Glycos_transf_2"/>
    <property type="match status" value="1"/>
</dbReference>
<keyword evidence="3 6" id="KW-0808">Transferase</keyword>
<evidence type="ECO:0000259" key="5">
    <source>
        <dbReference type="Pfam" id="PF00535"/>
    </source>
</evidence>
<evidence type="ECO:0000256" key="1">
    <source>
        <dbReference type="ARBA" id="ARBA00006739"/>
    </source>
</evidence>
<keyword evidence="4" id="KW-1133">Transmembrane helix</keyword>
<keyword evidence="4" id="KW-0472">Membrane</keyword>
<dbReference type="Proteomes" id="UP000652430">
    <property type="component" value="Unassembled WGS sequence"/>
</dbReference>
<evidence type="ECO:0000313" key="6">
    <source>
        <dbReference type="EMBL" id="GHH20438.1"/>
    </source>
</evidence>
<gene>
    <name evidence="6" type="ORF">GCM10008023_28320</name>
</gene>
<dbReference type="Gene3D" id="3.90.550.10">
    <property type="entry name" value="Spore Coat Polysaccharide Biosynthesis Protein SpsA, Chain A"/>
    <property type="match status" value="1"/>
</dbReference>
<keyword evidence="4" id="KW-0812">Transmembrane</keyword>
<proteinExistence type="inferred from homology"/>
<feature type="transmembrane region" description="Helical" evidence="4">
    <location>
        <begin position="343"/>
        <end position="376"/>
    </location>
</feature>
<evidence type="ECO:0000313" key="7">
    <source>
        <dbReference type="Proteomes" id="UP000652430"/>
    </source>
</evidence>
<evidence type="ECO:0000256" key="3">
    <source>
        <dbReference type="ARBA" id="ARBA00022679"/>
    </source>
</evidence>
<comment type="caution">
    <text evidence="6">The sequence shown here is derived from an EMBL/GenBank/DDBJ whole genome shotgun (WGS) entry which is preliminary data.</text>
</comment>
<organism evidence="6 7">
    <name type="scientific">Sphingomonas glacialis</name>
    <dbReference type="NCBI Taxonomy" id="658225"/>
    <lineage>
        <taxon>Bacteria</taxon>
        <taxon>Pseudomonadati</taxon>
        <taxon>Pseudomonadota</taxon>
        <taxon>Alphaproteobacteria</taxon>
        <taxon>Sphingomonadales</taxon>
        <taxon>Sphingomonadaceae</taxon>
        <taxon>Sphingomonas</taxon>
    </lineage>
</organism>
<dbReference type="InterPro" id="IPR001173">
    <property type="entry name" value="Glyco_trans_2-like"/>
</dbReference>
<dbReference type="EMBL" id="BNAQ01000004">
    <property type="protein sequence ID" value="GHH20438.1"/>
    <property type="molecule type" value="Genomic_DNA"/>
</dbReference>
<dbReference type="RefSeq" id="WP_189676772.1">
    <property type="nucleotide sequence ID" value="NZ_BNAQ01000004.1"/>
</dbReference>
<dbReference type="PANTHER" id="PTHR43630">
    <property type="entry name" value="POLY-BETA-1,6-N-ACETYL-D-GLUCOSAMINE SYNTHASE"/>
    <property type="match status" value="1"/>
</dbReference>
<feature type="domain" description="Glycosyltransferase 2-like" evidence="5">
    <location>
        <begin position="63"/>
        <end position="202"/>
    </location>
</feature>
<comment type="similarity">
    <text evidence="1">Belongs to the glycosyltransferase 2 family.</text>
</comment>
<reference evidence="7" key="1">
    <citation type="journal article" date="2019" name="Int. J. Syst. Evol. Microbiol.">
        <title>The Global Catalogue of Microorganisms (GCM) 10K type strain sequencing project: providing services to taxonomists for standard genome sequencing and annotation.</title>
        <authorList>
            <consortium name="The Broad Institute Genomics Platform"/>
            <consortium name="The Broad Institute Genome Sequencing Center for Infectious Disease"/>
            <person name="Wu L."/>
            <person name="Ma J."/>
        </authorList>
    </citation>
    <scope>NUCLEOTIDE SEQUENCE [LARGE SCALE GENOMIC DNA]</scope>
    <source>
        <strain evidence="7">CGMCC 1.8957</strain>
    </source>
</reference>
<dbReference type="GO" id="GO:0016740">
    <property type="term" value="F:transferase activity"/>
    <property type="evidence" value="ECO:0007669"/>
    <property type="project" value="UniProtKB-KW"/>
</dbReference>
<accession>A0ABQ3LNT3</accession>
<feature type="transmembrane region" description="Helical" evidence="4">
    <location>
        <begin position="13"/>
        <end position="40"/>
    </location>
</feature>